<keyword evidence="8 11" id="KW-1133">Transmembrane helix</keyword>
<dbReference type="PANTHER" id="PTHR42837">
    <property type="entry name" value="REGULATOR OF SIGMA-E PROTEASE RSEP"/>
    <property type="match status" value="1"/>
</dbReference>
<keyword evidence="4" id="KW-0645">Protease</keyword>
<feature type="transmembrane region" description="Helical" evidence="11">
    <location>
        <begin position="12"/>
        <end position="33"/>
    </location>
</feature>
<dbReference type="NCBIfam" id="TIGR00054">
    <property type="entry name" value="RIP metalloprotease RseP"/>
    <property type="match status" value="1"/>
</dbReference>
<keyword evidence="7 11" id="KW-0862">Zinc</keyword>
<dbReference type="GO" id="GO:0008237">
    <property type="term" value="F:metallopeptidase activity"/>
    <property type="evidence" value="ECO:0007669"/>
    <property type="project" value="UniProtKB-KW"/>
</dbReference>
<dbReference type="EMBL" id="JBHSGN010000103">
    <property type="protein sequence ID" value="MFC4675506.1"/>
    <property type="molecule type" value="Genomic_DNA"/>
</dbReference>
<feature type="domain" description="Peptidase M50" evidence="12">
    <location>
        <begin position="11"/>
        <end position="441"/>
    </location>
</feature>
<evidence type="ECO:0000256" key="3">
    <source>
        <dbReference type="ARBA" id="ARBA00007931"/>
    </source>
</evidence>
<evidence type="ECO:0000256" key="8">
    <source>
        <dbReference type="ARBA" id="ARBA00022989"/>
    </source>
</evidence>
<evidence type="ECO:0000256" key="10">
    <source>
        <dbReference type="ARBA" id="ARBA00023136"/>
    </source>
</evidence>
<evidence type="ECO:0000256" key="5">
    <source>
        <dbReference type="ARBA" id="ARBA00022692"/>
    </source>
</evidence>
<evidence type="ECO:0000259" key="12">
    <source>
        <dbReference type="Pfam" id="PF02163"/>
    </source>
</evidence>
<protein>
    <recommendedName>
        <fullName evidence="11">Zinc metalloprotease</fullName>
        <ecNumber evidence="11">3.4.24.-</ecNumber>
    </recommendedName>
</protein>
<dbReference type="CDD" id="cd06163">
    <property type="entry name" value="S2P-M50_PDZ_RseP-like"/>
    <property type="match status" value="1"/>
</dbReference>
<evidence type="ECO:0000256" key="11">
    <source>
        <dbReference type="RuleBase" id="RU362031"/>
    </source>
</evidence>
<feature type="transmembrane region" description="Helical" evidence="11">
    <location>
        <begin position="106"/>
        <end position="131"/>
    </location>
</feature>
<dbReference type="Pfam" id="PF02163">
    <property type="entry name" value="Peptidase_M50"/>
    <property type="match status" value="1"/>
</dbReference>
<evidence type="ECO:0000256" key="7">
    <source>
        <dbReference type="ARBA" id="ARBA00022833"/>
    </source>
</evidence>
<comment type="similarity">
    <text evidence="3 11">Belongs to the peptidase M50B family.</text>
</comment>
<keyword evidence="6 11" id="KW-0378">Hydrolase</keyword>
<evidence type="ECO:0000256" key="1">
    <source>
        <dbReference type="ARBA" id="ARBA00001947"/>
    </source>
</evidence>
<keyword evidence="10 11" id="KW-0472">Membrane</keyword>
<evidence type="ECO:0000256" key="2">
    <source>
        <dbReference type="ARBA" id="ARBA00004141"/>
    </source>
</evidence>
<dbReference type="Proteomes" id="UP001596023">
    <property type="component" value="Unassembled WGS sequence"/>
</dbReference>
<evidence type="ECO:0000256" key="9">
    <source>
        <dbReference type="ARBA" id="ARBA00023049"/>
    </source>
</evidence>
<gene>
    <name evidence="13" type="primary">rseP</name>
    <name evidence="13" type="ORF">ACFO6W_17575</name>
</gene>
<keyword evidence="5 11" id="KW-0812">Transmembrane</keyword>
<comment type="caution">
    <text evidence="13">The sequence shown here is derived from an EMBL/GenBank/DDBJ whole genome shotgun (WGS) entry which is preliminary data.</text>
</comment>
<dbReference type="InterPro" id="IPR004387">
    <property type="entry name" value="Pept_M50_Zn"/>
</dbReference>
<dbReference type="Gene3D" id="2.30.42.10">
    <property type="match status" value="1"/>
</dbReference>
<feature type="transmembrane region" description="Helical" evidence="11">
    <location>
        <begin position="426"/>
        <end position="445"/>
    </location>
</feature>
<comment type="subcellular location">
    <subcellularLocation>
        <location evidence="2">Membrane</location>
        <topology evidence="2">Multi-pass membrane protein</topology>
    </subcellularLocation>
</comment>
<dbReference type="RefSeq" id="WP_379998799.1">
    <property type="nucleotide sequence ID" value="NZ_JBHSGN010000103.1"/>
</dbReference>
<keyword evidence="11" id="KW-0479">Metal-binding</keyword>
<evidence type="ECO:0000256" key="4">
    <source>
        <dbReference type="ARBA" id="ARBA00022670"/>
    </source>
</evidence>
<evidence type="ECO:0000313" key="13">
    <source>
        <dbReference type="EMBL" id="MFC4675506.1"/>
    </source>
</evidence>
<evidence type="ECO:0000313" key="14">
    <source>
        <dbReference type="Proteomes" id="UP001596023"/>
    </source>
</evidence>
<organism evidence="13 14">
    <name type="scientific">Dysgonomonas termitidis</name>
    <dbReference type="NCBI Taxonomy" id="1516126"/>
    <lineage>
        <taxon>Bacteria</taxon>
        <taxon>Pseudomonadati</taxon>
        <taxon>Bacteroidota</taxon>
        <taxon>Bacteroidia</taxon>
        <taxon>Bacteroidales</taxon>
        <taxon>Dysgonomonadaceae</taxon>
        <taxon>Dysgonomonas</taxon>
    </lineage>
</organism>
<dbReference type="InterPro" id="IPR008915">
    <property type="entry name" value="Peptidase_M50"/>
</dbReference>
<dbReference type="SUPFAM" id="SSF50156">
    <property type="entry name" value="PDZ domain-like"/>
    <property type="match status" value="2"/>
</dbReference>
<comment type="cofactor">
    <cofactor evidence="1 11">
        <name>Zn(2+)</name>
        <dbReference type="ChEBI" id="CHEBI:29105"/>
    </cofactor>
</comment>
<keyword evidence="9 11" id="KW-0482">Metalloprotease</keyword>
<evidence type="ECO:0000256" key="6">
    <source>
        <dbReference type="ARBA" id="ARBA00022801"/>
    </source>
</evidence>
<dbReference type="InterPro" id="IPR036034">
    <property type="entry name" value="PDZ_sf"/>
</dbReference>
<dbReference type="PANTHER" id="PTHR42837:SF2">
    <property type="entry name" value="MEMBRANE METALLOPROTEASE ARASP2, CHLOROPLASTIC-RELATED"/>
    <property type="match status" value="1"/>
</dbReference>
<keyword evidence="14" id="KW-1185">Reference proteome</keyword>
<name>A0ABV9KZQ5_9BACT</name>
<dbReference type="EC" id="3.4.24.-" evidence="11"/>
<accession>A0ABV9KZQ5</accession>
<sequence length="456" mass="51496">METILIKALQLILSLSILVIIHEFGHFLFARLFKIRVEKFYLFFNPWFSLFKYKPKNSDTEYGIGWLPLGGYVKISGMIDESMDKEQMALPPQPWEFRSKPAWQRLLVMVGGVLFNFILAIIIFSMMLFVWGDEYLPLKNVKDGMVFSETVKRNGGFQDKDILVSADGKELVLGRGVLDMNTFMHFIDAKTVTIVRNGKQMELTLPESFADSVIASKQVAYEYWSAPVVDSVSENSEAKRIGLIRGDSITALDSQSITSQLGIQKYVTRISNKLGDNEKHTLTITFYRNGEVQTVSAAIDTSGVIGFTSSTKMSDIFSKKNMQTDHYGFFESFPAGINNGVATLKGYVAQIRFVFSKEGVKNLSGFAGIGNMFPAQWNWYAFWSMTAFLSIVLAFMNILPIPALDGGHIMFLLYEAITKRQPNEKFMEYAQVGGMLFLLLLLLVANGNDIMRIFFK</sequence>
<reference evidence="14" key="1">
    <citation type="journal article" date="2019" name="Int. J. Syst. Evol. Microbiol.">
        <title>The Global Catalogue of Microorganisms (GCM) 10K type strain sequencing project: providing services to taxonomists for standard genome sequencing and annotation.</title>
        <authorList>
            <consortium name="The Broad Institute Genomics Platform"/>
            <consortium name="The Broad Institute Genome Sequencing Center for Infectious Disease"/>
            <person name="Wu L."/>
            <person name="Ma J."/>
        </authorList>
    </citation>
    <scope>NUCLEOTIDE SEQUENCE [LARGE SCALE GENOMIC DNA]</scope>
    <source>
        <strain evidence="14">CCUG 66188</strain>
    </source>
</reference>
<feature type="transmembrane region" description="Helical" evidence="11">
    <location>
        <begin position="381"/>
        <end position="414"/>
    </location>
</feature>
<proteinExistence type="inferred from homology"/>